<protein>
    <recommendedName>
        <fullName evidence="4">Sarcosine oxidase</fullName>
    </recommendedName>
</protein>
<proteinExistence type="predicted"/>
<dbReference type="InterPro" id="IPR027266">
    <property type="entry name" value="TrmE/GcvT-like"/>
</dbReference>
<feature type="compositionally biased region" description="Low complexity" evidence="1">
    <location>
        <begin position="1"/>
        <end position="16"/>
    </location>
</feature>
<evidence type="ECO:0008006" key="4">
    <source>
        <dbReference type="Google" id="ProtNLM"/>
    </source>
</evidence>
<dbReference type="Gene3D" id="3.30.1360.120">
    <property type="entry name" value="Probable tRNA modification gtpase trme, domain 1"/>
    <property type="match status" value="1"/>
</dbReference>
<dbReference type="Proteomes" id="UP000515465">
    <property type="component" value="Chromosome"/>
</dbReference>
<dbReference type="SUPFAM" id="SSF103025">
    <property type="entry name" value="Folate-binding domain"/>
    <property type="match status" value="1"/>
</dbReference>
<name>A0A7G6SNL2_9HYPH</name>
<feature type="region of interest" description="Disordered" evidence="1">
    <location>
        <begin position="1"/>
        <end position="20"/>
    </location>
</feature>
<sequence>MAPVSHSGTSGSHPGGIDPSLRHHALAHRLARRDGLPGANENVVFDCTQTERFGLRGPGTLDWLGEAGLSAPKAVNTALTLPCGTSVLRLGQQEVLLAAPPGGSSARLRELRKAWRDSQLPSKGYDAYRDEGWAWFVISGPAAPALMRRISMADLRPESLKSGDLAQTRALHLDAVVVRLDRFGAMSYDIFIDIASAAFALDVLTETAAGTNAGFQFAALYPAE</sequence>
<dbReference type="EMBL" id="CP050296">
    <property type="protein sequence ID" value="QND56094.1"/>
    <property type="molecule type" value="Genomic_DNA"/>
</dbReference>
<evidence type="ECO:0000256" key="1">
    <source>
        <dbReference type="SAM" id="MobiDB-lite"/>
    </source>
</evidence>
<evidence type="ECO:0000313" key="2">
    <source>
        <dbReference type="EMBL" id="QND56094.1"/>
    </source>
</evidence>
<gene>
    <name evidence="2" type="ORF">HB778_05150</name>
</gene>
<dbReference type="RefSeq" id="WP_183462032.1">
    <property type="nucleotide sequence ID" value="NZ_CP050296.1"/>
</dbReference>
<reference evidence="3" key="1">
    <citation type="journal article" date="2020" name="Mol. Plant Microbe">
        <title>Rhizobial microsymbionts of the narrowly endemic Oxytropis species growing in Kamchatka are characterized by significant genetic diversity and possess a set of genes that are associated with T3SS and T6SS secretion systems and can affect the development of symbiosis.</title>
        <authorList>
            <person name="Safronova V."/>
            <person name="Guro P."/>
            <person name="Sazanova A."/>
            <person name="Kuznetsova I."/>
            <person name="Belimov A."/>
            <person name="Yakubov V."/>
            <person name="Chirak E."/>
            <person name="Afonin A."/>
            <person name="Gogolev Y."/>
            <person name="Andronov E."/>
            <person name="Tikhonovich I."/>
        </authorList>
    </citation>
    <scope>NUCLEOTIDE SEQUENCE [LARGE SCALE GENOMIC DNA]</scope>
    <source>
        <strain evidence="3">583</strain>
    </source>
</reference>
<evidence type="ECO:0000313" key="3">
    <source>
        <dbReference type="Proteomes" id="UP000515465"/>
    </source>
</evidence>
<organism evidence="2 3">
    <name type="scientific">Mesorhizobium huakuii</name>
    <dbReference type="NCBI Taxonomy" id="28104"/>
    <lineage>
        <taxon>Bacteria</taxon>
        <taxon>Pseudomonadati</taxon>
        <taxon>Pseudomonadota</taxon>
        <taxon>Alphaproteobacteria</taxon>
        <taxon>Hyphomicrobiales</taxon>
        <taxon>Phyllobacteriaceae</taxon>
        <taxon>Mesorhizobium</taxon>
    </lineage>
</organism>
<accession>A0A7G6SNL2</accession>
<dbReference type="AlphaFoldDB" id="A0A7G6SNL2"/>